<accession>A0ABR7CQ17</accession>
<feature type="chain" id="PRO_5046814511" description="DUF4468 domain-containing protein" evidence="2">
    <location>
        <begin position="20"/>
        <end position="276"/>
    </location>
</feature>
<sequence>MKKTAFTVSLCFIVLFASAQHFRKIIENKYSIRRTLFKIDTTRQHDASVLHATSVEGVDNIESKSPLEKVLFGNTNAKIEFVVEPSFEGAYGIRVIKDSSETSSSLEVKRIINWKEVEKQMQKAFPVKGYTIQELNAKIAEREKMSEEERELSILKSRIRNEKREKESLKRYQVQTFIIPISDLFAEKLYAKFVSFIDDFKAKELEPNLLMGDGETTVFRCIVDQEIWTLSIPFKTEEKARELSDLCKQIVEDAEAGRFDESKYIGSLEYGQEDCN</sequence>
<protein>
    <recommendedName>
        <fullName evidence="5">DUF4468 domain-containing protein</fullName>
    </recommendedName>
</protein>
<keyword evidence="4" id="KW-1185">Reference proteome</keyword>
<evidence type="ECO:0000313" key="4">
    <source>
        <dbReference type="Proteomes" id="UP000636891"/>
    </source>
</evidence>
<evidence type="ECO:0000313" key="3">
    <source>
        <dbReference type="EMBL" id="MBC5617761.1"/>
    </source>
</evidence>
<proteinExistence type="predicted"/>
<name>A0ABR7CQ17_9BACT</name>
<dbReference type="Proteomes" id="UP000636891">
    <property type="component" value="Unassembled WGS sequence"/>
</dbReference>
<evidence type="ECO:0000256" key="2">
    <source>
        <dbReference type="SAM" id="SignalP"/>
    </source>
</evidence>
<evidence type="ECO:0000256" key="1">
    <source>
        <dbReference type="SAM" id="Coils"/>
    </source>
</evidence>
<comment type="caution">
    <text evidence="3">The sequence shown here is derived from an EMBL/GenBank/DDBJ whole genome shotgun (WGS) entry which is preliminary data.</text>
</comment>
<feature type="signal peptide" evidence="2">
    <location>
        <begin position="1"/>
        <end position="19"/>
    </location>
</feature>
<dbReference type="RefSeq" id="WP_186965953.1">
    <property type="nucleotide sequence ID" value="NZ_JACOOK010000017.1"/>
</dbReference>
<reference evidence="3 4" key="1">
    <citation type="submission" date="2020-08" db="EMBL/GenBank/DDBJ databases">
        <title>Genome public.</title>
        <authorList>
            <person name="Liu C."/>
            <person name="Sun Q."/>
        </authorList>
    </citation>
    <scope>NUCLEOTIDE SEQUENCE [LARGE SCALE GENOMIC DNA]</scope>
    <source>
        <strain evidence="3 4">New-7</strain>
    </source>
</reference>
<dbReference type="EMBL" id="JACOOK010000017">
    <property type="protein sequence ID" value="MBC5617761.1"/>
    <property type="molecule type" value="Genomic_DNA"/>
</dbReference>
<gene>
    <name evidence="3" type="ORF">H8S08_12205</name>
</gene>
<feature type="coiled-coil region" evidence="1">
    <location>
        <begin position="132"/>
        <end position="172"/>
    </location>
</feature>
<keyword evidence="1" id="KW-0175">Coiled coil</keyword>
<keyword evidence="2" id="KW-0732">Signal</keyword>
<organism evidence="3 4">
    <name type="scientific">Alistipes hominis</name>
    <dbReference type="NCBI Taxonomy" id="2763015"/>
    <lineage>
        <taxon>Bacteria</taxon>
        <taxon>Pseudomonadati</taxon>
        <taxon>Bacteroidota</taxon>
        <taxon>Bacteroidia</taxon>
        <taxon>Bacteroidales</taxon>
        <taxon>Rikenellaceae</taxon>
        <taxon>Alistipes</taxon>
    </lineage>
</organism>
<evidence type="ECO:0008006" key="5">
    <source>
        <dbReference type="Google" id="ProtNLM"/>
    </source>
</evidence>